<dbReference type="InterPro" id="IPR036412">
    <property type="entry name" value="HAD-like_sf"/>
</dbReference>
<evidence type="ECO:0000313" key="1">
    <source>
        <dbReference type="EMBL" id="MBA2934360.1"/>
    </source>
</evidence>
<dbReference type="SFLD" id="SFLDS00003">
    <property type="entry name" value="Haloacid_Dehalogenase"/>
    <property type="match status" value="1"/>
</dbReference>
<reference evidence="1 2" key="1">
    <citation type="submission" date="2020-07" db="EMBL/GenBank/DDBJ databases">
        <authorList>
            <person name="Sun Q."/>
        </authorList>
    </citation>
    <scope>NUCLEOTIDE SEQUENCE [LARGE SCALE GENOMIC DNA]</scope>
    <source>
        <strain evidence="1 2">CGMCC 1.13654</strain>
    </source>
</reference>
<evidence type="ECO:0000313" key="2">
    <source>
        <dbReference type="Proteomes" id="UP000570166"/>
    </source>
</evidence>
<proteinExistence type="predicted"/>
<dbReference type="PRINTS" id="PR00413">
    <property type="entry name" value="HADHALOGNASE"/>
</dbReference>
<dbReference type="RefSeq" id="WP_160365849.1">
    <property type="nucleotide sequence ID" value="NZ_JACEIB010000006.1"/>
</dbReference>
<dbReference type="PANTHER" id="PTHR43434:SF16">
    <property type="entry name" value="BLL8046 PROTEIN"/>
    <property type="match status" value="1"/>
</dbReference>
<keyword evidence="2" id="KW-1185">Reference proteome</keyword>
<dbReference type="PANTHER" id="PTHR43434">
    <property type="entry name" value="PHOSPHOGLYCOLATE PHOSPHATASE"/>
    <property type="match status" value="1"/>
</dbReference>
<dbReference type="Pfam" id="PF00702">
    <property type="entry name" value="Hydrolase"/>
    <property type="match status" value="1"/>
</dbReference>
<dbReference type="Proteomes" id="UP000570166">
    <property type="component" value="Unassembled WGS sequence"/>
</dbReference>
<dbReference type="GO" id="GO:0005829">
    <property type="term" value="C:cytosol"/>
    <property type="evidence" value="ECO:0007669"/>
    <property type="project" value="TreeGrafter"/>
</dbReference>
<dbReference type="NCBIfam" id="TIGR01549">
    <property type="entry name" value="HAD-SF-IA-v1"/>
    <property type="match status" value="1"/>
</dbReference>
<organism evidence="1 2">
    <name type="scientific">Sphingomonas chungangi</name>
    <dbReference type="NCBI Taxonomy" id="2683589"/>
    <lineage>
        <taxon>Bacteria</taxon>
        <taxon>Pseudomonadati</taxon>
        <taxon>Pseudomonadota</taxon>
        <taxon>Alphaproteobacteria</taxon>
        <taxon>Sphingomonadales</taxon>
        <taxon>Sphingomonadaceae</taxon>
        <taxon>Sphingomonas</taxon>
    </lineage>
</organism>
<dbReference type="InterPro" id="IPR023214">
    <property type="entry name" value="HAD_sf"/>
</dbReference>
<dbReference type="AlphaFoldDB" id="A0A838L603"/>
<accession>A0A838L603</accession>
<sequence>MATRAVLFDIDGTLVDSNEQHVNAWAFAFREEGRPQELDDIRAQIGKGGDLLIPALIPDASDALRERLSKRHGKHFHGSYLTGIRAFACAAELVERTHRSGRKVVLASSAKKDELDHYVELLGVADCLAARTSIDDVETSKPEPDIFGVALQKVGVEPGDAIVVGDTIYDIEAATRAGIAAIGLTTGPFDEGQLKDAGAIAVYSDVGELLAEFDRSPLAD</sequence>
<dbReference type="SFLD" id="SFLDG01135">
    <property type="entry name" value="C1.5.6:_HAD__Beta-PGM__Phospha"/>
    <property type="match status" value="1"/>
</dbReference>
<keyword evidence="1" id="KW-0378">Hydrolase</keyword>
<dbReference type="InterPro" id="IPR006439">
    <property type="entry name" value="HAD-SF_hydro_IA"/>
</dbReference>
<dbReference type="EMBL" id="JACEIB010000006">
    <property type="protein sequence ID" value="MBA2934360.1"/>
    <property type="molecule type" value="Genomic_DNA"/>
</dbReference>
<dbReference type="SFLD" id="SFLDG01129">
    <property type="entry name" value="C1.5:_HAD__Beta-PGM__Phosphata"/>
    <property type="match status" value="1"/>
</dbReference>
<dbReference type="Gene3D" id="1.10.150.240">
    <property type="entry name" value="Putative phosphatase, domain 2"/>
    <property type="match status" value="1"/>
</dbReference>
<protein>
    <submittedName>
        <fullName evidence="1">HAD family hydrolase</fullName>
    </submittedName>
</protein>
<dbReference type="InterPro" id="IPR050155">
    <property type="entry name" value="HAD-like_hydrolase_sf"/>
</dbReference>
<name>A0A838L603_9SPHN</name>
<comment type="caution">
    <text evidence="1">The sequence shown here is derived from an EMBL/GenBank/DDBJ whole genome shotgun (WGS) entry which is preliminary data.</text>
</comment>
<dbReference type="SUPFAM" id="SSF56784">
    <property type="entry name" value="HAD-like"/>
    <property type="match status" value="1"/>
</dbReference>
<dbReference type="GO" id="GO:0008967">
    <property type="term" value="F:phosphoglycolate phosphatase activity"/>
    <property type="evidence" value="ECO:0007669"/>
    <property type="project" value="TreeGrafter"/>
</dbReference>
<dbReference type="GO" id="GO:0006281">
    <property type="term" value="P:DNA repair"/>
    <property type="evidence" value="ECO:0007669"/>
    <property type="project" value="TreeGrafter"/>
</dbReference>
<dbReference type="NCBIfam" id="TIGR01509">
    <property type="entry name" value="HAD-SF-IA-v3"/>
    <property type="match status" value="1"/>
</dbReference>
<gene>
    <name evidence="1" type="ORF">HZF05_09640</name>
</gene>
<dbReference type="Gene3D" id="3.40.50.1000">
    <property type="entry name" value="HAD superfamily/HAD-like"/>
    <property type="match status" value="1"/>
</dbReference>
<dbReference type="InterPro" id="IPR023198">
    <property type="entry name" value="PGP-like_dom2"/>
</dbReference>